<keyword evidence="3 8" id="KW-0106">Calcium</keyword>
<evidence type="ECO:0000256" key="2">
    <source>
        <dbReference type="ARBA" id="ARBA00010987"/>
    </source>
</evidence>
<evidence type="ECO:0000256" key="6">
    <source>
        <dbReference type="ARBA" id="ARBA00023180"/>
    </source>
</evidence>
<dbReference type="Gene3D" id="3.40.30.10">
    <property type="entry name" value="Glutaredoxin"/>
    <property type="match status" value="2"/>
</dbReference>
<evidence type="ECO:0000256" key="9">
    <source>
        <dbReference type="SAM" id="MobiDB-lite"/>
    </source>
</evidence>
<dbReference type="GO" id="GO:0010881">
    <property type="term" value="P:regulation of cardiac muscle contraction by regulation of the release of sequestered calcium ion"/>
    <property type="evidence" value="ECO:0007669"/>
    <property type="project" value="TreeGrafter"/>
</dbReference>
<sequence length="372" mass="42720">MTPSKSSKAPFTFLPSAFLGKKHFAQMKRAHLFVVGVYLLSSCRAEEGLNFPTYDGKDRVVSLTEKNFKQVLKKYDLLCLYYHEPLSSDKVVQKQFQLKEIVLELVAQVLEHKDIGFVMVDAKKEAKLAKKLGFDEEGSLYILKGDRTIEFDGEFAADVLVEFLLDLIEDPVEIINSKLEVQAFERIEDHIKLIGFFKSEESEHYKAFEEAAEHFQPYIKFFATFDKGEDDLNGIHIVAFAERSDPDGYEFLEILKQVARDNTDNPDLSIVWIDPDDFPLLVAYWEKTFKIDLFKPQIGVVNVTDADSVWMDIPDDDDLPTAEELEDWIEDVLSGKINTEDDDNDDEEDEDDDDDDDNSDEEDNDDSDDDDE</sequence>
<evidence type="ECO:0000256" key="3">
    <source>
        <dbReference type="ARBA" id="ARBA00022837"/>
    </source>
</evidence>
<dbReference type="InterPro" id="IPR001393">
    <property type="entry name" value="Calsequestrin"/>
</dbReference>
<feature type="region of interest" description="Disordered" evidence="9">
    <location>
        <begin position="331"/>
        <end position="372"/>
    </location>
</feature>
<reference evidence="11 12" key="1">
    <citation type="submission" date="2018-11" db="EMBL/GenBank/DDBJ databases">
        <title>Haplotype-resolved cattle genomes.</title>
        <authorList>
            <person name="Low W.Y."/>
            <person name="Tearle R."/>
            <person name="Bickhart D.M."/>
            <person name="Rosen B.D."/>
            <person name="Koren S."/>
            <person name="Rhie A."/>
            <person name="Hiendleder S."/>
            <person name="Phillippy A.M."/>
            <person name="Smith T.P.L."/>
            <person name="Williams J.L."/>
        </authorList>
    </citation>
    <scope>NUCLEOTIDE SEQUENCE [LARGE SCALE GENOMIC DNA]</scope>
</reference>
<dbReference type="Proteomes" id="UP000314981">
    <property type="component" value="Chromosome 3"/>
</dbReference>
<accession>A0A4W2GII7</accession>
<feature type="compositionally biased region" description="Acidic residues" evidence="9">
    <location>
        <begin position="340"/>
        <end position="372"/>
    </location>
</feature>
<dbReference type="PROSITE" id="PS00864">
    <property type="entry name" value="CALSEQUESTRIN_2"/>
    <property type="match status" value="1"/>
</dbReference>
<dbReference type="CDD" id="cd03065">
    <property type="entry name" value="PDI_b_Calsequestrin_N"/>
    <property type="match status" value="1"/>
</dbReference>
<evidence type="ECO:0000256" key="8">
    <source>
        <dbReference type="RuleBase" id="RU000648"/>
    </source>
</evidence>
<dbReference type="InterPro" id="IPR041859">
    <property type="entry name" value="Calsequestrin_N"/>
</dbReference>
<comment type="similarity">
    <text evidence="2 8">Belongs to the calsequestrin family.</text>
</comment>
<reference evidence="10" key="2">
    <citation type="submission" date="2025-05" db="UniProtKB">
        <authorList>
            <consortium name="Ensembl"/>
        </authorList>
    </citation>
    <scope>IDENTIFICATION</scope>
</reference>
<keyword evidence="6" id="KW-0325">Glycoprotein</keyword>
<evidence type="ECO:0000313" key="11">
    <source>
        <dbReference type="Proteomes" id="UP000314981"/>
    </source>
</evidence>
<dbReference type="FunFam" id="3.40.30.10:FF:000031">
    <property type="entry name" value="Calsequestrin"/>
    <property type="match status" value="1"/>
</dbReference>
<evidence type="ECO:0000256" key="1">
    <source>
        <dbReference type="ARBA" id="ARBA00004564"/>
    </source>
</evidence>
<comment type="subcellular location">
    <subcellularLocation>
        <location evidence="1">Sarcoplasmic reticulum lumen</location>
    </subcellularLocation>
</comment>
<dbReference type="CDD" id="cd03074">
    <property type="entry name" value="PDI_b'_Calsequestrin_C"/>
    <property type="match status" value="1"/>
</dbReference>
<evidence type="ECO:0000256" key="5">
    <source>
        <dbReference type="ARBA" id="ARBA00023179"/>
    </source>
</evidence>
<dbReference type="PANTHER" id="PTHR10033">
    <property type="entry name" value="CALSEQUESTRIN"/>
    <property type="match status" value="1"/>
</dbReference>
<dbReference type="GO" id="GO:0033018">
    <property type="term" value="C:sarcoplasmic reticulum lumen"/>
    <property type="evidence" value="ECO:0007669"/>
    <property type="project" value="UniProtKB-SubCell"/>
</dbReference>
<dbReference type="Proteomes" id="UP000429181">
    <property type="component" value="Chromosome 3"/>
</dbReference>
<dbReference type="PROSITE" id="PS00863">
    <property type="entry name" value="CALSEQUESTRIN_1"/>
    <property type="match status" value="1"/>
</dbReference>
<dbReference type="InterPro" id="IPR036249">
    <property type="entry name" value="Thioredoxin-like_sf"/>
</dbReference>
<dbReference type="SUPFAM" id="SSF52833">
    <property type="entry name" value="Thioredoxin-like"/>
    <property type="match status" value="3"/>
</dbReference>
<organism evidence="10 12">
    <name type="scientific">Bos indicus x Bos taurus</name>
    <name type="common">Hybrid cattle</name>
    <dbReference type="NCBI Taxonomy" id="30522"/>
    <lineage>
        <taxon>Eukaryota</taxon>
        <taxon>Metazoa</taxon>
        <taxon>Chordata</taxon>
        <taxon>Craniata</taxon>
        <taxon>Vertebrata</taxon>
        <taxon>Euteleostomi</taxon>
        <taxon>Mammalia</taxon>
        <taxon>Eutheria</taxon>
        <taxon>Laurasiatheria</taxon>
        <taxon>Artiodactyla</taxon>
        <taxon>Ruminantia</taxon>
        <taxon>Pecora</taxon>
        <taxon>Bovidae</taxon>
        <taxon>Bovinae</taxon>
        <taxon>Bos</taxon>
    </lineage>
</organism>
<dbReference type="InterPro" id="IPR018233">
    <property type="entry name" value="Calsequestrin_CS"/>
</dbReference>
<gene>
    <name evidence="10" type="primary">CASQ2</name>
</gene>
<dbReference type="Ensembl" id="ENSBIXT00005028223.1">
    <property type="protein sequence ID" value="ENSBIXP00005016744.1"/>
    <property type="gene ID" value="ENSBIXG00005020297.1"/>
</dbReference>
<evidence type="ECO:0000313" key="10">
    <source>
        <dbReference type="Ensembl" id="ENSBIXP00005016744.1"/>
    </source>
</evidence>
<name>A0A4W2GII7_BOBOX</name>
<keyword evidence="5" id="KW-0514">Muscle protein</keyword>
<dbReference type="Pfam" id="PF01216">
    <property type="entry name" value="Calsequestrin"/>
    <property type="match status" value="2"/>
</dbReference>
<proteinExistence type="inferred from homology"/>
<dbReference type="GO" id="GO:0030018">
    <property type="term" value="C:Z disc"/>
    <property type="evidence" value="ECO:0007669"/>
    <property type="project" value="TreeGrafter"/>
</dbReference>
<dbReference type="GO" id="GO:0005509">
    <property type="term" value="F:calcium ion binding"/>
    <property type="evidence" value="ECO:0007669"/>
    <property type="project" value="InterPro"/>
</dbReference>
<evidence type="ECO:0000256" key="4">
    <source>
        <dbReference type="ARBA" id="ARBA00022951"/>
    </source>
</evidence>
<dbReference type="Ensembl" id="ENSBIXT00000035193.1">
    <property type="protein sequence ID" value="ENSBIXP00000020865.1"/>
    <property type="gene ID" value="ENSBIXG00000004831.1"/>
</dbReference>
<comment type="function">
    <text evidence="7">Calsequestrin is a high-capacity, moderate affinity, calcium-binding protein and thus acts as an internal calcium store in muscle. Calcium ions are bound by clusters of acidic residues at the protein surface, especially at the interface between subunits. Can bind around 60 Ca(2+) ions. Regulates the release of lumenal Ca(2+) via the calcium release channel RYR2; this plays an important role in triggering muscle contraction. Plays a role in excitation-contraction coupling in the heart and in regulating the rate of heart beats.</text>
</comment>
<dbReference type="PANTHER" id="PTHR10033:SF15">
    <property type="entry name" value="CALSEQUESTRIN-2"/>
    <property type="match status" value="1"/>
</dbReference>
<dbReference type="PRINTS" id="PR00312">
    <property type="entry name" value="CALSEQUESTRN"/>
</dbReference>
<protein>
    <recommendedName>
        <fullName evidence="8">Calsequestrin</fullName>
    </recommendedName>
</protein>
<dbReference type="GeneTree" id="ENSGT00390000019377"/>
<evidence type="ECO:0000256" key="7">
    <source>
        <dbReference type="ARBA" id="ARBA00046160"/>
    </source>
</evidence>
<keyword evidence="4" id="KW-0703">Sarcoplasmic reticulum</keyword>
<evidence type="ECO:0000313" key="12">
    <source>
        <dbReference type="Proteomes" id="UP000429181"/>
    </source>
</evidence>
<dbReference type="InterPro" id="IPR041860">
    <property type="entry name" value="Calsequestrin_C"/>
</dbReference>
<dbReference type="AlphaFoldDB" id="A0A4W2GII7"/>
<keyword evidence="11" id="KW-1185">Reference proteome</keyword>
<dbReference type="FunFam" id="3.40.30.10:FF:000047">
    <property type="entry name" value="Calsequestrin"/>
    <property type="match status" value="1"/>
</dbReference>